<reference evidence="5" key="1">
    <citation type="journal article" date="2018" name="Nat. Microbiol.">
        <title>Leveraging single-cell genomics to expand the fungal tree of life.</title>
        <authorList>
            <person name="Ahrendt S.R."/>
            <person name="Quandt C.A."/>
            <person name="Ciobanu D."/>
            <person name="Clum A."/>
            <person name="Salamov A."/>
            <person name="Andreopoulos B."/>
            <person name="Cheng J.F."/>
            <person name="Woyke T."/>
            <person name="Pelin A."/>
            <person name="Henrissat B."/>
            <person name="Reynolds N.K."/>
            <person name="Benny G.L."/>
            <person name="Smith M.E."/>
            <person name="James T.Y."/>
            <person name="Grigoriev I.V."/>
        </authorList>
    </citation>
    <scope>NUCLEOTIDE SEQUENCE [LARGE SCALE GENOMIC DNA]</scope>
</reference>
<evidence type="ECO:0000256" key="1">
    <source>
        <dbReference type="SAM" id="Coils"/>
    </source>
</evidence>
<feature type="compositionally biased region" description="Polar residues" evidence="2">
    <location>
        <begin position="485"/>
        <end position="494"/>
    </location>
</feature>
<feature type="domain" description="Lebercilin" evidence="3">
    <location>
        <begin position="195"/>
        <end position="348"/>
    </location>
</feature>
<feature type="region of interest" description="Disordered" evidence="2">
    <location>
        <begin position="28"/>
        <end position="155"/>
    </location>
</feature>
<feature type="compositionally biased region" description="Basic residues" evidence="2">
    <location>
        <begin position="126"/>
        <end position="142"/>
    </location>
</feature>
<feature type="compositionally biased region" description="Polar residues" evidence="2">
    <location>
        <begin position="96"/>
        <end position="117"/>
    </location>
</feature>
<feature type="region of interest" description="Disordered" evidence="2">
    <location>
        <begin position="358"/>
        <end position="418"/>
    </location>
</feature>
<protein>
    <recommendedName>
        <fullName evidence="3">Lebercilin domain-containing protein</fullName>
    </recommendedName>
</protein>
<evidence type="ECO:0000313" key="4">
    <source>
        <dbReference type="EMBL" id="RKO93617.1"/>
    </source>
</evidence>
<organism evidence="4 5">
    <name type="scientific">Blyttiomyces helicus</name>
    <dbReference type="NCBI Taxonomy" id="388810"/>
    <lineage>
        <taxon>Eukaryota</taxon>
        <taxon>Fungi</taxon>
        <taxon>Fungi incertae sedis</taxon>
        <taxon>Chytridiomycota</taxon>
        <taxon>Chytridiomycota incertae sedis</taxon>
        <taxon>Chytridiomycetes</taxon>
        <taxon>Chytridiomycetes incertae sedis</taxon>
        <taxon>Blyttiomyces</taxon>
    </lineage>
</organism>
<gene>
    <name evidence="4" type="ORF">BDK51DRAFT_40742</name>
</gene>
<dbReference type="EMBL" id="KZ994169">
    <property type="protein sequence ID" value="RKO93617.1"/>
    <property type="molecule type" value="Genomic_DNA"/>
</dbReference>
<dbReference type="InterPro" id="IPR028933">
    <property type="entry name" value="Lebercilin_dom"/>
</dbReference>
<dbReference type="Proteomes" id="UP000269721">
    <property type="component" value="Unassembled WGS sequence"/>
</dbReference>
<sequence length="555" mass="61623">MEDHGYDSDFEVMPQPRKLVMYGLGGSETDMYHSRKVDVETASQSWDDTKETASAGQDPPVYPISKPPKRAPKKEPPREPVPSRKQTLRAILHNPAISQTPSANPTATYKLSSQAAAVSTGPLAAIRKRRSNQSKTGLKKSKAPPVPPPRGLNPVSEASRFEEIAKLVKIIDGQSHQIALMKEEAKSNNMASESDVLRRQERFMQRMEKEQTDLPRLVTSLTDEIRILKSERLKYIEKIALIERNAQMQVEENVRLQAANQSMMAILRAKKLENADQLSEEVERLKATLATRNASIAELERTIKNQAGAKSVRLRDAKATVAQLSKELEQLRIDHDVALHKIQERDKTVDRLSIYAQAGQRTRKSERQRRLTNQSEEVDTDDTRSVAPSVGRSVAGHSEREDRDREGDEGVRRLTMRSGSPVRMIVAAENAIARMRGEKRSESPTKRVEVAGTQATAKLAKAALSRSTSERVSSTVDDPIFPITAQPQIQSGDRSSPFTSSPSLSPTPEATWNTIHKPAPWILGPPRSMAKPPQPSNTSSFLPRPAPNDLGLDFS</sequence>
<name>A0A4V1ISH9_9FUNG</name>
<dbReference type="AlphaFoldDB" id="A0A4V1ISH9"/>
<feature type="coiled-coil region" evidence="1">
    <location>
        <begin position="268"/>
        <end position="341"/>
    </location>
</feature>
<keyword evidence="5" id="KW-1185">Reference proteome</keyword>
<evidence type="ECO:0000256" key="2">
    <source>
        <dbReference type="SAM" id="MobiDB-lite"/>
    </source>
</evidence>
<feature type="compositionally biased region" description="Basic and acidic residues" evidence="2">
    <location>
        <begin position="397"/>
        <end position="412"/>
    </location>
</feature>
<proteinExistence type="predicted"/>
<feature type="region of interest" description="Disordered" evidence="2">
    <location>
        <begin position="485"/>
        <end position="555"/>
    </location>
</feature>
<evidence type="ECO:0000313" key="5">
    <source>
        <dbReference type="Proteomes" id="UP000269721"/>
    </source>
</evidence>
<accession>A0A4V1ISH9</accession>
<evidence type="ECO:0000259" key="3">
    <source>
        <dbReference type="Pfam" id="PF15619"/>
    </source>
</evidence>
<dbReference type="Pfam" id="PF15619">
    <property type="entry name" value="Lebercilin"/>
    <property type="match status" value="1"/>
</dbReference>
<feature type="compositionally biased region" description="Low complexity" evidence="2">
    <location>
        <begin position="495"/>
        <end position="508"/>
    </location>
</feature>
<dbReference type="OrthoDB" id="2123794at2759"/>
<keyword evidence="1" id="KW-0175">Coiled coil</keyword>
<feature type="compositionally biased region" description="Basic and acidic residues" evidence="2">
    <location>
        <begin position="73"/>
        <end position="82"/>
    </location>
</feature>
<feature type="compositionally biased region" description="Basic and acidic residues" evidence="2">
    <location>
        <begin position="30"/>
        <end position="39"/>
    </location>
</feature>